<evidence type="ECO:0000256" key="1">
    <source>
        <dbReference type="ARBA" id="ARBA00005860"/>
    </source>
</evidence>
<evidence type="ECO:0000256" key="3">
    <source>
        <dbReference type="ARBA" id="ARBA00022723"/>
    </source>
</evidence>
<evidence type="ECO:0000256" key="5">
    <source>
        <dbReference type="ARBA" id="ARBA00022833"/>
    </source>
</evidence>
<proteinExistence type="inferred from homology"/>
<dbReference type="EMBL" id="JAVFWL010000002">
    <property type="protein sequence ID" value="KAK6732375.1"/>
    <property type="molecule type" value="Genomic_DNA"/>
</dbReference>
<evidence type="ECO:0000256" key="7">
    <source>
        <dbReference type="RuleBase" id="RU366077"/>
    </source>
</evidence>
<dbReference type="Pfam" id="PF01457">
    <property type="entry name" value="Peptidase_M8"/>
    <property type="match status" value="1"/>
</dbReference>
<comment type="caution">
    <text evidence="8">The sequence shown here is derived from an EMBL/GenBank/DDBJ whole genome shotgun (WGS) entry which is preliminary data.</text>
</comment>
<organism evidence="8 9">
    <name type="scientific">Necator americanus</name>
    <name type="common">Human hookworm</name>
    <dbReference type="NCBI Taxonomy" id="51031"/>
    <lineage>
        <taxon>Eukaryota</taxon>
        <taxon>Metazoa</taxon>
        <taxon>Ecdysozoa</taxon>
        <taxon>Nematoda</taxon>
        <taxon>Chromadorea</taxon>
        <taxon>Rhabditida</taxon>
        <taxon>Rhabditina</taxon>
        <taxon>Rhabditomorpha</taxon>
        <taxon>Strongyloidea</taxon>
        <taxon>Ancylostomatidae</taxon>
        <taxon>Bunostominae</taxon>
        <taxon>Necator</taxon>
    </lineage>
</organism>
<reference evidence="8 9" key="1">
    <citation type="submission" date="2023-08" db="EMBL/GenBank/DDBJ databases">
        <title>A Necator americanus chromosomal reference genome.</title>
        <authorList>
            <person name="Ilik V."/>
            <person name="Petrzelkova K.J."/>
            <person name="Pardy F."/>
            <person name="Fuh T."/>
            <person name="Niatou-Singa F.S."/>
            <person name="Gouil Q."/>
            <person name="Baker L."/>
            <person name="Ritchie M.E."/>
            <person name="Jex A.R."/>
            <person name="Gazzola D."/>
            <person name="Li H."/>
            <person name="Toshio Fujiwara R."/>
            <person name="Zhan B."/>
            <person name="Aroian R.V."/>
            <person name="Pafco B."/>
            <person name="Schwarz E.M."/>
        </authorList>
    </citation>
    <scope>NUCLEOTIDE SEQUENCE [LARGE SCALE GENOMIC DNA]</scope>
    <source>
        <strain evidence="8 9">Aroian</strain>
        <tissue evidence="8">Whole animal</tissue>
    </source>
</reference>
<protein>
    <recommendedName>
        <fullName evidence="7">Leishmanolysin-like peptidase</fullName>
        <ecNumber evidence="7">3.4.24.-</ecNumber>
    </recommendedName>
</protein>
<evidence type="ECO:0000256" key="2">
    <source>
        <dbReference type="ARBA" id="ARBA00022670"/>
    </source>
</evidence>
<keyword evidence="4 7" id="KW-0378">Hydrolase</keyword>
<dbReference type="InterPro" id="IPR001577">
    <property type="entry name" value="Peptidase_M8"/>
</dbReference>
<evidence type="ECO:0000256" key="6">
    <source>
        <dbReference type="ARBA" id="ARBA00023049"/>
    </source>
</evidence>
<dbReference type="PANTHER" id="PTHR10942:SF44">
    <property type="entry name" value="LEISHMANOLYSIN-LIKE PEPTIDASE"/>
    <property type="match status" value="1"/>
</dbReference>
<name>A0ABR1C4L5_NECAM</name>
<keyword evidence="9" id="KW-1185">Reference proteome</keyword>
<keyword evidence="6 7" id="KW-0482">Metalloprotease</keyword>
<keyword evidence="3 7" id="KW-0479">Metal-binding</keyword>
<dbReference type="PANTHER" id="PTHR10942">
    <property type="entry name" value="LEISHMANOLYSIN-LIKE PEPTIDASE"/>
    <property type="match status" value="1"/>
</dbReference>
<dbReference type="Gene3D" id="3.90.132.10">
    <property type="entry name" value="Leishmanolysin , domain 2"/>
    <property type="match status" value="1"/>
</dbReference>
<sequence>MPSFGVLNICPGKRWNDFYAGVDLFRHEILHSLGFGTLLPSKDSQKSPPNVMYNWTYPWSMMSRKLAKRRFLDFAGEAVKEARRHLGCESLVGIETDSADKIHLNEYIYGNELMTPVLSNISNRFSYISAAILEETHLGDKQWYRVNRSAIRHEHNALWYGKGWGCTFAERSCFEFIAERIRARKSTFPFCSQSDYEFTERNYHTVEISIIIAVVSQYSVPPNEQFSKSLLRKFRMMSVEEFGDRPTNYTCLAKILPSKKVRSARNG</sequence>
<evidence type="ECO:0000256" key="4">
    <source>
        <dbReference type="ARBA" id="ARBA00022801"/>
    </source>
</evidence>
<gene>
    <name evidence="8" type="primary">Necator_chrII.g4430</name>
    <name evidence="8" type="ORF">RB195_016638</name>
</gene>
<evidence type="ECO:0000313" key="9">
    <source>
        <dbReference type="Proteomes" id="UP001303046"/>
    </source>
</evidence>
<dbReference type="Proteomes" id="UP001303046">
    <property type="component" value="Unassembled WGS sequence"/>
</dbReference>
<accession>A0ABR1C4L5</accession>
<evidence type="ECO:0000313" key="8">
    <source>
        <dbReference type="EMBL" id="KAK6732375.1"/>
    </source>
</evidence>
<keyword evidence="2 7" id="KW-0645">Protease</keyword>
<dbReference type="SUPFAM" id="SSF55486">
    <property type="entry name" value="Metalloproteases ('zincins'), catalytic domain"/>
    <property type="match status" value="1"/>
</dbReference>
<keyword evidence="5 7" id="KW-0862">Zinc</keyword>
<comment type="cofactor">
    <cofactor evidence="7">
        <name>Zn(2+)</name>
        <dbReference type="ChEBI" id="CHEBI:29105"/>
    </cofactor>
    <text evidence="7">Binds 1 zinc ion per subunit.</text>
</comment>
<comment type="similarity">
    <text evidence="1 7">Belongs to the peptidase M8 family.</text>
</comment>
<dbReference type="EC" id="3.4.24.-" evidence="7"/>